<dbReference type="AlphaFoldDB" id="A0A0W0F9P5"/>
<comment type="subcellular location">
    <subcellularLocation>
        <location evidence="1">Membrane</location>
    </subcellularLocation>
</comment>
<dbReference type="GO" id="GO:0016020">
    <property type="term" value="C:membrane"/>
    <property type="evidence" value="ECO:0007669"/>
    <property type="project" value="UniProtKB-SubCell"/>
</dbReference>
<evidence type="ECO:0000313" key="8">
    <source>
        <dbReference type="Proteomes" id="UP000054988"/>
    </source>
</evidence>
<dbReference type="SMART" id="SM01396">
    <property type="entry name" value="BC10"/>
    <property type="match status" value="1"/>
</dbReference>
<feature type="region of interest" description="Disordered" evidence="5">
    <location>
        <begin position="141"/>
        <end position="174"/>
    </location>
</feature>
<dbReference type="PANTHER" id="PTHR13259:SF1">
    <property type="entry name" value="BLADDER CANCER-ASSOCIATED PROTEIN"/>
    <property type="match status" value="1"/>
</dbReference>
<name>A0A0W0F9P5_MONRR</name>
<feature type="compositionally biased region" description="Basic and acidic residues" evidence="5">
    <location>
        <begin position="222"/>
        <end position="231"/>
    </location>
</feature>
<feature type="region of interest" description="Disordered" evidence="5">
    <location>
        <begin position="219"/>
        <end position="240"/>
    </location>
</feature>
<evidence type="ECO:0000256" key="5">
    <source>
        <dbReference type="SAM" id="MobiDB-lite"/>
    </source>
</evidence>
<dbReference type="eggNOG" id="ENOG502SA3F">
    <property type="taxonomic scope" value="Eukaryota"/>
</dbReference>
<feature type="transmembrane region" description="Helical" evidence="6">
    <location>
        <begin position="6"/>
        <end position="30"/>
    </location>
</feature>
<feature type="compositionally biased region" description="Basic and acidic residues" evidence="5">
    <location>
        <begin position="159"/>
        <end position="172"/>
    </location>
</feature>
<dbReference type="InterPro" id="IPR009598">
    <property type="entry name" value="BCALP"/>
</dbReference>
<evidence type="ECO:0000256" key="2">
    <source>
        <dbReference type="ARBA" id="ARBA00022692"/>
    </source>
</evidence>
<dbReference type="Pfam" id="PF06726">
    <property type="entry name" value="BC10"/>
    <property type="match status" value="1"/>
</dbReference>
<gene>
    <name evidence="7" type="ORF">WG66_14350</name>
</gene>
<comment type="caution">
    <text evidence="7">The sequence shown here is derived from an EMBL/GenBank/DDBJ whole genome shotgun (WGS) entry which is preliminary data.</text>
</comment>
<proteinExistence type="predicted"/>
<sequence>MWCTRWFLPLFLLPLPTAPPFFLILLVVSLTVHAKPCFYCIVLLGTLFISTCYWQPLPLETPLSRPWSDNITTFGDALNDSLISSGYWLSKYAQPLPSVIHPVDRCWCDFAAGTFFEPFNTTNWEILSVKRVKEGLQRRVRSEEEKESLEAEEVVQVTKPDEQATETEKEMPRTVSPYTTALSRASSMWGRNSNGTISVTGSIHSHVLKALEFLGSSRHKSRSDEVQHPSRPENSTSLRPFRKEYNLQPYGVGIVIDFNWSGRK</sequence>
<protein>
    <submittedName>
        <fullName evidence="7">Uncharacterized protein</fullName>
    </submittedName>
</protein>
<evidence type="ECO:0000256" key="1">
    <source>
        <dbReference type="ARBA" id="ARBA00004370"/>
    </source>
</evidence>
<accession>A0A0W0F9P5</accession>
<reference evidence="7 8" key="1">
    <citation type="submission" date="2015-12" db="EMBL/GenBank/DDBJ databases">
        <title>Draft genome sequence of Moniliophthora roreri, the causal agent of frosty pod rot of cacao.</title>
        <authorList>
            <person name="Aime M.C."/>
            <person name="Diaz-Valderrama J.R."/>
            <person name="Kijpornyongpan T."/>
            <person name="Phillips-Mora W."/>
        </authorList>
    </citation>
    <scope>NUCLEOTIDE SEQUENCE [LARGE SCALE GENOMIC DNA]</scope>
    <source>
        <strain evidence="7 8">MCA 2952</strain>
    </source>
</reference>
<dbReference type="PANTHER" id="PTHR13259">
    <property type="entry name" value="BLADDER CANCER 10 KD PROTEIN HOMOLOG"/>
    <property type="match status" value="1"/>
</dbReference>
<evidence type="ECO:0000256" key="6">
    <source>
        <dbReference type="SAM" id="Phobius"/>
    </source>
</evidence>
<feature type="transmembrane region" description="Helical" evidence="6">
    <location>
        <begin position="37"/>
        <end position="56"/>
    </location>
</feature>
<dbReference type="EMBL" id="LATX01002192">
    <property type="protein sequence ID" value="KTB33022.1"/>
    <property type="molecule type" value="Genomic_DNA"/>
</dbReference>
<keyword evidence="4 6" id="KW-0472">Membrane</keyword>
<keyword evidence="3 6" id="KW-1133">Transmembrane helix</keyword>
<evidence type="ECO:0000313" key="7">
    <source>
        <dbReference type="EMBL" id="KTB33022.1"/>
    </source>
</evidence>
<keyword evidence="2 6" id="KW-0812">Transmembrane</keyword>
<organism evidence="7 8">
    <name type="scientific">Moniliophthora roreri</name>
    <name type="common">Frosty pod rot fungus</name>
    <name type="synonym">Monilia roreri</name>
    <dbReference type="NCBI Taxonomy" id="221103"/>
    <lineage>
        <taxon>Eukaryota</taxon>
        <taxon>Fungi</taxon>
        <taxon>Dikarya</taxon>
        <taxon>Basidiomycota</taxon>
        <taxon>Agaricomycotina</taxon>
        <taxon>Agaricomycetes</taxon>
        <taxon>Agaricomycetidae</taxon>
        <taxon>Agaricales</taxon>
        <taxon>Marasmiineae</taxon>
        <taxon>Marasmiaceae</taxon>
        <taxon>Moniliophthora</taxon>
    </lineage>
</organism>
<evidence type="ECO:0000256" key="3">
    <source>
        <dbReference type="ARBA" id="ARBA00022989"/>
    </source>
</evidence>
<dbReference type="Proteomes" id="UP000054988">
    <property type="component" value="Unassembled WGS sequence"/>
</dbReference>
<evidence type="ECO:0000256" key="4">
    <source>
        <dbReference type="ARBA" id="ARBA00023136"/>
    </source>
</evidence>